<organism evidence="2 3">
    <name type="scientific">Lojkania enalia</name>
    <dbReference type="NCBI Taxonomy" id="147567"/>
    <lineage>
        <taxon>Eukaryota</taxon>
        <taxon>Fungi</taxon>
        <taxon>Dikarya</taxon>
        <taxon>Ascomycota</taxon>
        <taxon>Pezizomycotina</taxon>
        <taxon>Dothideomycetes</taxon>
        <taxon>Pleosporomycetidae</taxon>
        <taxon>Pleosporales</taxon>
        <taxon>Pleosporales incertae sedis</taxon>
        <taxon>Lojkania</taxon>
    </lineage>
</organism>
<evidence type="ECO:0000256" key="1">
    <source>
        <dbReference type="SAM" id="SignalP"/>
    </source>
</evidence>
<comment type="caution">
    <text evidence="2">The sequence shown here is derived from an EMBL/GenBank/DDBJ whole genome shotgun (WGS) entry which is preliminary data.</text>
</comment>
<evidence type="ECO:0000313" key="3">
    <source>
        <dbReference type="Proteomes" id="UP000800093"/>
    </source>
</evidence>
<gene>
    <name evidence="2" type="ORF">CC78DRAFT_580854</name>
</gene>
<sequence>MHLIILSLLALNFVTFNLTMNYVRLDKIPGTIAGRLTKFYCIWFCIDDCGPLRYCQLFQHYDPVVRTGPNPVCLFKSELIPVLYDFRYKFKESNFYGVFRLIYKGMPMDRIFTLKDTI</sequence>
<dbReference type="EMBL" id="ML986619">
    <property type="protein sequence ID" value="KAF2264112.1"/>
    <property type="molecule type" value="Genomic_DNA"/>
</dbReference>
<dbReference type="Proteomes" id="UP000800093">
    <property type="component" value="Unassembled WGS sequence"/>
</dbReference>
<keyword evidence="3" id="KW-1185">Reference proteome</keyword>
<proteinExistence type="predicted"/>
<evidence type="ECO:0000313" key="2">
    <source>
        <dbReference type="EMBL" id="KAF2264112.1"/>
    </source>
</evidence>
<feature type="signal peptide" evidence="1">
    <location>
        <begin position="1"/>
        <end position="19"/>
    </location>
</feature>
<dbReference type="OrthoDB" id="3934656at2759"/>
<dbReference type="AlphaFoldDB" id="A0A9P4K7N2"/>
<reference evidence="3" key="1">
    <citation type="journal article" date="2020" name="Stud. Mycol.">
        <title>101 Dothideomycetes genomes: A test case for predicting lifestyles and emergence of pathogens.</title>
        <authorList>
            <person name="Haridas S."/>
            <person name="Albert R."/>
            <person name="Binder M."/>
            <person name="Bloem J."/>
            <person name="LaButti K."/>
            <person name="Salamov A."/>
            <person name="Andreopoulos B."/>
            <person name="Baker S."/>
            <person name="Barry K."/>
            <person name="Bills G."/>
            <person name="Bluhm B."/>
            <person name="Cannon C."/>
            <person name="Castanera R."/>
            <person name="Culley D."/>
            <person name="Daum C."/>
            <person name="Ezra D."/>
            <person name="Gonzalez J."/>
            <person name="Henrissat B."/>
            <person name="Kuo A."/>
            <person name="Liang C."/>
            <person name="Lipzen A."/>
            <person name="Lutzoni F."/>
            <person name="Magnuson J."/>
            <person name="Mondo S."/>
            <person name="Nolan M."/>
            <person name="Ohm R."/>
            <person name="Pangilinan J."/>
            <person name="Park H.-J."/>
            <person name="Ramirez L."/>
            <person name="Alfaro M."/>
            <person name="Sun H."/>
            <person name="Tritt A."/>
            <person name="Yoshinaga Y."/>
            <person name="Zwiers L.-H."/>
            <person name="Turgeon B."/>
            <person name="Goodwin S."/>
            <person name="Spatafora J."/>
            <person name="Crous P."/>
            <person name="Grigoriev I."/>
        </authorList>
    </citation>
    <scope>NUCLEOTIDE SEQUENCE [LARGE SCALE GENOMIC DNA]</scope>
    <source>
        <strain evidence="3">CBS 304.66</strain>
    </source>
</reference>
<protein>
    <submittedName>
        <fullName evidence="2">Uncharacterized protein</fullName>
    </submittedName>
</protein>
<name>A0A9P4K7N2_9PLEO</name>
<keyword evidence="1" id="KW-0732">Signal</keyword>
<accession>A0A9P4K7N2</accession>
<feature type="chain" id="PRO_5040112117" evidence="1">
    <location>
        <begin position="20"/>
        <end position="118"/>
    </location>
</feature>